<proteinExistence type="predicted"/>
<keyword evidence="1" id="KW-0472">Membrane</keyword>
<comment type="caution">
    <text evidence="2">The sequence shown here is derived from an EMBL/GenBank/DDBJ whole genome shotgun (WGS) entry which is preliminary data.</text>
</comment>
<sequence length="133" mass="14947">MARLGFSLLEMLIVVLLLGILSAIAYPAYQQYVLRSYRAEAVKTLLAIANRQEQLLADYGEYSTELVRLGLPTGESPSGRYRVQVELYANNQAYNLLMTAQGPQQQDSQCRRFSLNQLGQRNSELAEPISCWG</sequence>
<dbReference type="EMBL" id="BNAO01000007">
    <property type="protein sequence ID" value="GHG73979.1"/>
    <property type="molecule type" value="Genomic_DNA"/>
</dbReference>
<dbReference type="InterPro" id="IPR012902">
    <property type="entry name" value="N_methyl_site"/>
</dbReference>
<dbReference type="InterPro" id="IPR045584">
    <property type="entry name" value="Pilin-like"/>
</dbReference>
<gene>
    <name evidence="2" type="primary">pilE</name>
    <name evidence="2" type="ORF">GCM10010919_27290</name>
</gene>
<reference evidence="3" key="1">
    <citation type="journal article" date="2019" name="Int. J. Syst. Evol. Microbiol.">
        <title>The Global Catalogue of Microorganisms (GCM) 10K type strain sequencing project: providing services to taxonomists for standard genome sequencing and annotation.</title>
        <authorList>
            <consortium name="The Broad Institute Genomics Platform"/>
            <consortium name="The Broad Institute Genome Sequencing Center for Infectious Disease"/>
            <person name="Wu L."/>
            <person name="Ma J."/>
        </authorList>
    </citation>
    <scope>NUCLEOTIDE SEQUENCE [LARGE SCALE GENOMIC DNA]</scope>
    <source>
        <strain evidence="3">CGMCC 1.7003</strain>
    </source>
</reference>
<keyword evidence="1" id="KW-1133">Transmembrane helix</keyword>
<dbReference type="Pfam" id="PF07963">
    <property type="entry name" value="N_methyl"/>
    <property type="match status" value="1"/>
</dbReference>
<feature type="transmembrane region" description="Helical" evidence="1">
    <location>
        <begin position="6"/>
        <end position="29"/>
    </location>
</feature>
<organism evidence="2 3">
    <name type="scientific">Alishewanella longhuensis</name>
    <dbReference type="NCBI Taxonomy" id="1091037"/>
    <lineage>
        <taxon>Bacteria</taxon>
        <taxon>Pseudomonadati</taxon>
        <taxon>Pseudomonadota</taxon>
        <taxon>Gammaproteobacteria</taxon>
        <taxon>Alteromonadales</taxon>
        <taxon>Alteromonadaceae</taxon>
        <taxon>Alishewanella</taxon>
    </lineage>
</organism>
<dbReference type="Proteomes" id="UP000659697">
    <property type="component" value="Unassembled WGS sequence"/>
</dbReference>
<dbReference type="RefSeq" id="WP_189433578.1">
    <property type="nucleotide sequence ID" value="NZ_BNAO01000007.1"/>
</dbReference>
<evidence type="ECO:0000313" key="2">
    <source>
        <dbReference type="EMBL" id="GHG73979.1"/>
    </source>
</evidence>
<dbReference type="Gene3D" id="3.30.700.10">
    <property type="entry name" value="Glycoprotein, Type 4 Pilin"/>
    <property type="match status" value="1"/>
</dbReference>
<name>A0ABQ3L0U9_9ALTE</name>
<keyword evidence="1" id="KW-0812">Transmembrane</keyword>
<dbReference type="InterPro" id="IPR031982">
    <property type="entry name" value="PilE-like"/>
</dbReference>
<dbReference type="NCBIfam" id="TIGR02532">
    <property type="entry name" value="IV_pilin_GFxxxE"/>
    <property type="match status" value="1"/>
</dbReference>
<evidence type="ECO:0000256" key="1">
    <source>
        <dbReference type="SAM" id="Phobius"/>
    </source>
</evidence>
<dbReference type="Pfam" id="PF16732">
    <property type="entry name" value="ComP_DUS"/>
    <property type="match status" value="1"/>
</dbReference>
<protein>
    <submittedName>
        <fullName evidence="2">Type IV minor pilin protein PilE</fullName>
    </submittedName>
</protein>
<evidence type="ECO:0000313" key="3">
    <source>
        <dbReference type="Proteomes" id="UP000659697"/>
    </source>
</evidence>
<keyword evidence="3" id="KW-1185">Reference proteome</keyword>
<accession>A0ABQ3L0U9</accession>
<dbReference type="SUPFAM" id="SSF54523">
    <property type="entry name" value="Pili subunits"/>
    <property type="match status" value="1"/>
</dbReference>